<proteinExistence type="predicted"/>
<dbReference type="GO" id="GO:0016757">
    <property type="term" value="F:glycosyltransferase activity"/>
    <property type="evidence" value="ECO:0007669"/>
    <property type="project" value="UniProtKB-KW"/>
</dbReference>
<dbReference type="Proteomes" id="UP000051681">
    <property type="component" value="Unassembled WGS sequence"/>
</dbReference>
<keyword evidence="3" id="KW-1185">Reference proteome</keyword>
<keyword evidence="2" id="KW-0808">Transferase</keyword>
<accession>A0A0N7M1V7</accession>
<dbReference type="STRING" id="340021.TM5383_01588"/>
<evidence type="ECO:0000313" key="2">
    <source>
        <dbReference type="EMBL" id="CUH84379.1"/>
    </source>
</evidence>
<dbReference type="AlphaFoldDB" id="A0A0N7M1V7"/>
<evidence type="ECO:0000313" key="3">
    <source>
        <dbReference type="Proteomes" id="UP000051681"/>
    </source>
</evidence>
<sequence length="395" mass="41814">MEALGVEVVLFSDAPDETVAHSWAKGAQQRTEYLAHGSVASTFATLPKLPWRKLQKGRGGVEHWRSVTQAAPAARQLAQSCKAQGVTHVHVASCGPMALVAALAHHLYGLSYSLQLDQALSDVGVGQRFKWATAAFGTVASQALHDELSLLLGAGIPEVVAVMPLGVDTDYLRREWPYSLPEQGKPLRLVASAALAADKGHEALLQAVLQLQTRGISVNLEILGEDAEGGSGFRTELERQVADLGLIGTVFIPGALSEDTLRDRLCSAHVYVMPSPAQVTETAILEAMSCGCPVVAVECPTANQLIVNGRDGILVGAEDTVAFGAALEYLASDPERAAKVGQAGRQRVLDAFDVTQSARFVALQAGLELPSQTEQPAPQDVLDAVLETNPLTHAE</sequence>
<reference evidence="2 3" key="1">
    <citation type="submission" date="2015-09" db="EMBL/GenBank/DDBJ databases">
        <authorList>
            <consortium name="Swine Surveillance"/>
        </authorList>
    </citation>
    <scope>NUCLEOTIDE SEQUENCE [LARGE SCALE GENOMIC DNA]</scope>
    <source>
        <strain evidence="2 3">CECT 8383</strain>
    </source>
</reference>
<gene>
    <name evidence="2" type="primary">pimB_1</name>
    <name evidence="2" type="ORF">TM5383_01588</name>
</gene>
<dbReference type="Pfam" id="PF00534">
    <property type="entry name" value="Glycos_transf_1"/>
    <property type="match status" value="1"/>
</dbReference>
<name>A0A0N7M1V7_9RHOB</name>
<dbReference type="EC" id="2.4.1.57" evidence="2"/>
<organism evidence="2 3">
    <name type="scientific">Thalassovita mediterranea</name>
    <dbReference type="NCBI Taxonomy" id="340021"/>
    <lineage>
        <taxon>Bacteria</taxon>
        <taxon>Pseudomonadati</taxon>
        <taxon>Pseudomonadota</taxon>
        <taxon>Alphaproteobacteria</taxon>
        <taxon>Rhodobacterales</taxon>
        <taxon>Roseobacteraceae</taxon>
        <taxon>Thalassovita</taxon>
    </lineage>
</organism>
<feature type="domain" description="Glycosyl transferase family 1" evidence="1">
    <location>
        <begin position="175"/>
        <end position="347"/>
    </location>
</feature>
<protein>
    <submittedName>
        <fullName evidence="2">GDP-mannose-dependent alpha-(1-6)-phosphatidylinositol monomannoside mannosyltransferase</fullName>
        <ecNumber evidence="2">2.4.1.57</ecNumber>
    </submittedName>
</protein>
<dbReference type="PANTHER" id="PTHR12526">
    <property type="entry name" value="GLYCOSYLTRANSFERASE"/>
    <property type="match status" value="1"/>
</dbReference>
<dbReference type="EMBL" id="CYSF01000007">
    <property type="protein sequence ID" value="CUH84379.1"/>
    <property type="molecule type" value="Genomic_DNA"/>
</dbReference>
<dbReference type="InterPro" id="IPR001296">
    <property type="entry name" value="Glyco_trans_1"/>
</dbReference>
<evidence type="ECO:0000259" key="1">
    <source>
        <dbReference type="Pfam" id="PF00534"/>
    </source>
</evidence>
<dbReference type="SUPFAM" id="SSF53756">
    <property type="entry name" value="UDP-Glycosyltransferase/glycogen phosphorylase"/>
    <property type="match status" value="1"/>
</dbReference>
<keyword evidence="2" id="KW-0328">Glycosyltransferase</keyword>
<dbReference type="Gene3D" id="3.40.50.2000">
    <property type="entry name" value="Glycogen Phosphorylase B"/>
    <property type="match status" value="2"/>
</dbReference>
<dbReference type="CDD" id="cd03801">
    <property type="entry name" value="GT4_PimA-like"/>
    <property type="match status" value="1"/>
</dbReference>